<evidence type="ECO:0000256" key="1">
    <source>
        <dbReference type="SAM" id="MobiDB-lite"/>
    </source>
</evidence>
<dbReference type="InterPro" id="IPR011049">
    <property type="entry name" value="Serralysin-like_metalloprot_C"/>
</dbReference>
<dbReference type="Gene3D" id="2.150.10.10">
    <property type="entry name" value="Serralysin-like metalloprotease, C-terminal"/>
    <property type="match status" value="1"/>
</dbReference>
<name>A0ABV7TDR4_9RHOB</name>
<dbReference type="EMBL" id="JBHRXI010000004">
    <property type="protein sequence ID" value="MFC3613106.1"/>
    <property type="molecule type" value="Genomic_DNA"/>
</dbReference>
<comment type="caution">
    <text evidence="2">The sequence shown here is derived from an EMBL/GenBank/DDBJ whole genome shotgun (WGS) entry which is preliminary data.</text>
</comment>
<dbReference type="RefSeq" id="WP_386734283.1">
    <property type="nucleotide sequence ID" value="NZ_JBHRXI010000004.1"/>
</dbReference>
<evidence type="ECO:0008006" key="4">
    <source>
        <dbReference type="Google" id="ProtNLM"/>
    </source>
</evidence>
<evidence type="ECO:0000313" key="2">
    <source>
        <dbReference type="EMBL" id="MFC3613106.1"/>
    </source>
</evidence>
<protein>
    <recommendedName>
        <fullName evidence="4">Hemolysin-type calcium-binding repeat-containing protein</fullName>
    </recommendedName>
</protein>
<gene>
    <name evidence="2" type="ORF">ACFORG_04975</name>
</gene>
<dbReference type="SUPFAM" id="SSF51120">
    <property type="entry name" value="beta-Roll"/>
    <property type="match status" value="1"/>
</dbReference>
<evidence type="ECO:0000313" key="3">
    <source>
        <dbReference type="Proteomes" id="UP001595629"/>
    </source>
</evidence>
<accession>A0ABV7TDR4</accession>
<keyword evidence="3" id="KW-1185">Reference proteome</keyword>
<feature type="region of interest" description="Disordered" evidence="1">
    <location>
        <begin position="122"/>
        <end position="141"/>
    </location>
</feature>
<dbReference type="Proteomes" id="UP001595629">
    <property type="component" value="Unassembled WGS sequence"/>
</dbReference>
<sequence length="193" mass="20606">MDARNSPLETMGVFYGLNTERDSVVVTWRDVDFWFRNGDPPVTFQLDMIDTAGGTAEIVYRYSANQAYVPVRFGLVAPDYGEVGYQASVEDVTPGDAADLIGNTGIAGVWQFLVEDGSVVATEPQQGTDGPDLPRGNLMSDTIEAGAGDDTITGVIGDNPLHEEDGNTWIFGGDGYHRHDTIDGGDGNDLIGG</sequence>
<proteinExistence type="predicted"/>
<organism evidence="2 3">
    <name type="scientific">Lutimaribacter marinistellae</name>
    <dbReference type="NCBI Taxonomy" id="1820329"/>
    <lineage>
        <taxon>Bacteria</taxon>
        <taxon>Pseudomonadati</taxon>
        <taxon>Pseudomonadota</taxon>
        <taxon>Alphaproteobacteria</taxon>
        <taxon>Rhodobacterales</taxon>
        <taxon>Roseobacteraceae</taxon>
        <taxon>Lutimaribacter</taxon>
    </lineage>
</organism>
<reference evidence="3" key="1">
    <citation type="journal article" date="2019" name="Int. J. Syst. Evol. Microbiol.">
        <title>The Global Catalogue of Microorganisms (GCM) 10K type strain sequencing project: providing services to taxonomists for standard genome sequencing and annotation.</title>
        <authorList>
            <consortium name="The Broad Institute Genomics Platform"/>
            <consortium name="The Broad Institute Genome Sequencing Center for Infectious Disease"/>
            <person name="Wu L."/>
            <person name="Ma J."/>
        </authorList>
    </citation>
    <scope>NUCLEOTIDE SEQUENCE [LARGE SCALE GENOMIC DNA]</scope>
    <source>
        <strain evidence="3">KCTC 42911</strain>
    </source>
</reference>